<comment type="subcellular location">
    <subcellularLocation>
        <location evidence="2">Cell membrane</location>
        <topology evidence="2">Multi-pass membrane protein</topology>
    </subcellularLocation>
</comment>
<evidence type="ECO:0000256" key="5">
    <source>
        <dbReference type="ARBA" id="ARBA00022617"/>
    </source>
</evidence>
<accession>A0A1M7AJA5</accession>
<keyword evidence="6 13" id="KW-0812">Transmembrane</keyword>
<evidence type="ECO:0000256" key="7">
    <source>
        <dbReference type="ARBA" id="ARBA00022723"/>
    </source>
</evidence>
<keyword evidence="4" id="KW-1003">Cell membrane</keyword>
<feature type="transmembrane region" description="Helical" evidence="13">
    <location>
        <begin position="46"/>
        <end position="63"/>
    </location>
</feature>
<dbReference type="GO" id="GO:0046872">
    <property type="term" value="F:metal ion binding"/>
    <property type="evidence" value="ECO:0007669"/>
    <property type="project" value="UniProtKB-KW"/>
</dbReference>
<evidence type="ECO:0000256" key="2">
    <source>
        <dbReference type="ARBA" id="ARBA00004651"/>
    </source>
</evidence>
<dbReference type="Proteomes" id="UP000189935">
    <property type="component" value="Chromosome I"/>
</dbReference>
<reference evidence="15 16" key="1">
    <citation type="submission" date="2016-11" db="EMBL/GenBank/DDBJ databases">
        <authorList>
            <person name="Jaros S."/>
            <person name="Januszkiewicz K."/>
            <person name="Wedrychowicz H."/>
        </authorList>
    </citation>
    <scope>NUCLEOTIDE SEQUENCE [LARGE SCALE GENOMIC DNA]</scope>
    <source>
        <strain evidence="15 16">GAS499</strain>
    </source>
</reference>
<evidence type="ECO:0000256" key="8">
    <source>
        <dbReference type="ARBA" id="ARBA00022982"/>
    </source>
</evidence>
<keyword evidence="7" id="KW-0479">Metal-binding</keyword>
<keyword evidence="8" id="KW-0249">Electron transport</keyword>
<keyword evidence="10" id="KW-0408">Iron</keyword>
<name>A0A1M7AJA5_9BRAD</name>
<sequence length="177" mass="19873">MTTKARFPAASRLLHWMMAAMIVAMLFIGVGMAASVSARYELLVSIHRPLGIAILVLCVIRFVNRFINPPPELPDTLPSLQRFAAKASHIVLYALMFIMPLVGWGMLSAARYPIVLYGPLRLPPILPHDLTLYAWLRDLHTDLAYLFFATFLAHFGAALFHGLIRRDGVLESMASWR</sequence>
<dbReference type="SUPFAM" id="SSF81342">
    <property type="entry name" value="Transmembrane di-heme cytochromes"/>
    <property type="match status" value="1"/>
</dbReference>
<dbReference type="GO" id="GO:0020037">
    <property type="term" value="F:heme binding"/>
    <property type="evidence" value="ECO:0007669"/>
    <property type="project" value="TreeGrafter"/>
</dbReference>
<feature type="transmembrane region" description="Helical" evidence="13">
    <location>
        <begin position="90"/>
        <end position="114"/>
    </location>
</feature>
<dbReference type="OrthoDB" id="1247465at2"/>
<gene>
    <name evidence="15" type="ORF">SAMN05444159_5876</name>
</gene>
<keyword evidence="11 13" id="KW-0472">Membrane</keyword>
<evidence type="ECO:0000256" key="10">
    <source>
        <dbReference type="ARBA" id="ARBA00023004"/>
    </source>
</evidence>
<dbReference type="InterPro" id="IPR011577">
    <property type="entry name" value="Cyt_b561_bac/Ni-Hgenase"/>
</dbReference>
<dbReference type="GO" id="GO:0022904">
    <property type="term" value="P:respiratory electron transport chain"/>
    <property type="evidence" value="ECO:0007669"/>
    <property type="project" value="InterPro"/>
</dbReference>
<comment type="similarity">
    <text evidence="12">Belongs to the cytochrome b561 family.</text>
</comment>
<evidence type="ECO:0000256" key="4">
    <source>
        <dbReference type="ARBA" id="ARBA00022475"/>
    </source>
</evidence>
<evidence type="ECO:0000256" key="3">
    <source>
        <dbReference type="ARBA" id="ARBA00022448"/>
    </source>
</evidence>
<evidence type="ECO:0000256" key="1">
    <source>
        <dbReference type="ARBA" id="ARBA00001970"/>
    </source>
</evidence>
<evidence type="ECO:0000256" key="12">
    <source>
        <dbReference type="ARBA" id="ARBA00037975"/>
    </source>
</evidence>
<dbReference type="InterPro" id="IPR052168">
    <property type="entry name" value="Cytochrome_b561_oxidase"/>
</dbReference>
<evidence type="ECO:0000256" key="6">
    <source>
        <dbReference type="ARBA" id="ARBA00022692"/>
    </source>
</evidence>
<feature type="domain" description="Cytochrome b561 bacterial/Ni-hydrogenase" evidence="14">
    <location>
        <begin position="6"/>
        <end position="175"/>
    </location>
</feature>
<protein>
    <submittedName>
        <fullName evidence="15">Cytochrome b561</fullName>
    </submittedName>
</protein>
<keyword evidence="9 13" id="KW-1133">Transmembrane helix</keyword>
<evidence type="ECO:0000256" key="13">
    <source>
        <dbReference type="SAM" id="Phobius"/>
    </source>
</evidence>
<dbReference type="AlphaFoldDB" id="A0A1M7AJA5"/>
<comment type="cofactor">
    <cofactor evidence="1">
        <name>heme b</name>
        <dbReference type="ChEBI" id="CHEBI:60344"/>
    </cofactor>
</comment>
<dbReference type="PANTHER" id="PTHR30529">
    <property type="entry name" value="CYTOCHROME B561"/>
    <property type="match status" value="1"/>
</dbReference>
<dbReference type="RefSeq" id="WP_079543132.1">
    <property type="nucleotide sequence ID" value="NZ_LT670844.1"/>
</dbReference>
<dbReference type="EMBL" id="LT670844">
    <property type="protein sequence ID" value="SHL42727.1"/>
    <property type="molecule type" value="Genomic_DNA"/>
</dbReference>
<keyword evidence="3" id="KW-0813">Transport</keyword>
<evidence type="ECO:0000256" key="9">
    <source>
        <dbReference type="ARBA" id="ARBA00022989"/>
    </source>
</evidence>
<dbReference type="Gene3D" id="1.20.950.20">
    <property type="entry name" value="Transmembrane di-heme cytochromes, Chain C"/>
    <property type="match status" value="1"/>
</dbReference>
<feature type="transmembrane region" description="Helical" evidence="13">
    <location>
        <begin position="12"/>
        <end position="34"/>
    </location>
</feature>
<keyword evidence="5" id="KW-0349">Heme</keyword>
<dbReference type="Pfam" id="PF01292">
    <property type="entry name" value="Ni_hydr_CYTB"/>
    <property type="match status" value="1"/>
</dbReference>
<dbReference type="GO" id="GO:0009055">
    <property type="term" value="F:electron transfer activity"/>
    <property type="evidence" value="ECO:0007669"/>
    <property type="project" value="InterPro"/>
</dbReference>
<dbReference type="PANTHER" id="PTHR30529:SF6">
    <property type="entry name" value="BLL0291 PROTEIN"/>
    <property type="match status" value="1"/>
</dbReference>
<evidence type="ECO:0000313" key="15">
    <source>
        <dbReference type="EMBL" id="SHL42727.1"/>
    </source>
</evidence>
<proteinExistence type="inferred from homology"/>
<organism evidence="15 16">
    <name type="scientific">Bradyrhizobium lablabi</name>
    <dbReference type="NCBI Taxonomy" id="722472"/>
    <lineage>
        <taxon>Bacteria</taxon>
        <taxon>Pseudomonadati</taxon>
        <taxon>Pseudomonadota</taxon>
        <taxon>Alphaproteobacteria</taxon>
        <taxon>Hyphomicrobiales</taxon>
        <taxon>Nitrobacteraceae</taxon>
        <taxon>Bradyrhizobium</taxon>
    </lineage>
</organism>
<evidence type="ECO:0000313" key="16">
    <source>
        <dbReference type="Proteomes" id="UP000189935"/>
    </source>
</evidence>
<dbReference type="InterPro" id="IPR016174">
    <property type="entry name" value="Di-haem_cyt_TM"/>
</dbReference>
<feature type="transmembrane region" description="Helical" evidence="13">
    <location>
        <begin position="143"/>
        <end position="164"/>
    </location>
</feature>
<evidence type="ECO:0000259" key="14">
    <source>
        <dbReference type="Pfam" id="PF01292"/>
    </source>
</evidence>
<dbReference type="GO" id="GO:0005886">
    <property type="term" value="C:plasma membrane"/>
    <property type="evidence" value="ECO:0007669"/>
    <property type="project" value="UniProtKB-SubCell"/>
</dbReference>
<evidence type="ECO:0000256" key="11">
    <source>
        <dbReference type="ARBA" id="ARBA00023136"/>
    </source>
</evidence>